<comment type="caution">
    <text evidence="1">The sequence shown here is derived from an EMBL/GenBank/DDBJ whole genome shotgun (WGS) entry which is preliminary data.</text>
</comment>
<sequence>MRPTVRTVVKSCLRYRIRPATSCEPPTGNLPAARLTHHQRPFTYVGLDCFGPYNVTIGRQHQKRYVALFTCLTSRAVHLEVAGRLSAGSAILAIRRKMALRGAPVEIWSDKGTNFYGAYAELKKNAREAAAQEASARAIA</sequence>
<dbReference type="PANTHER" id="PTHR47331">
    <property type="entry name" value="PHD-TYPE DOMAIN-CONTAINING PROTEIN"/>
    <property type="match status" value="1"/>
</dbReference>
<dbReference type="AlphaFoldDB" id="A0A4C1ZIU3"/>
<evidence type="ECO:0000313" key="1">
    <source>
        <dbReference type="EMBL" id="GBP87034.1"/>
    </source>
</evidence>
<dbReference type="STRING" id="151549.A0A4C1ZIU3"/>
<dbReference type="EMBL" id="BGZK01001832">
    <property type="protein sequence ID" value="GBP87034.1"/>
    <property type="molecule type" value="Genomic_DNA"/>
</dbReference>
<evidence type="ECO:0008006" key="3">
    <source>
        <dbReference type="Google" id="ProtNLM"/>
    </source>
</evidence>
<proteinExistence type="predicted"/>
<dbReference type="Proteomes" id="UP000299102">
    <property type="component" value="Unassembled WGS sequence"/>
</dbReference>
<dbReference type="Gene3D" id="3.30.420.10">
    <property type="entry name" value="Ribonuclease H-like superfamily/Ribonuclease H"/>
    <property type="match status" value="1"/>
</dbReference>
<organism evidence="1 2">
    <name type="scientific">Eumeta variegata</name>
    <name type="common">Bagworm moth</name>
    <name type="synonym">Eumeta japonica</name>
    <dbReference type="NCBI Taxonomy" id="151549"/>
    <lineage>
        <taxon>Eukaryota</taxon>
        <taxon>Metazoa</taxon>
        <taxon>Ecdysozoa</taxon>
        <taxon>Arthropoda</taxon>
        <taxon>Hexapoda</taxon>
        <taxon>Insecta</taxon>
        <taxon>Pterygota</taxon>
        <taxon>Neoptera</taxon>
        <taxon>Endopterygota</taxon>
        <taxon>Lepidoptera</taxon>
        <taxon>Glossata</taxon>
        <taxon>Ditrysia</taxon>
        <taxon>Tineoidea</taxon>
        <taxon>Psychidae</taxon>
        <taxon>Oiketicinae</taxon>
        <taxon>Eumeta</taxon>
    </lineage>
</organism>
<reference evidence="1 2" key="1">
    <citation type="journal article" date="2019" name="Commun. Biol.">
        <title>The bagworm genome reveals a unique fibroin gene that provides high tensile strength.</title>
        <authorList>
            <person name="Kono N."/>
            <person name="Nakamura H."/>
            <person name="Ohtoshi R."/>
            <person name="Tomita M."/>
            <person name="Numata K."/>
            <person name="Arakawa K."/>
        </authorList>
    </citation>
    <scope>NUCLEOTIDE SEQUENCE [LARGE SCALE GENOMIC DNA]</scope>
</reference>
<dbReference type="SUPFAM" id="SSF53098">
    <property type="entry name" value="Ribonuclease H-like"/>
    <property type="match status" value="1"/>
</dbReference>
<keyword evidence="2" id="KW-1185">Reference proteome</keyword>
<gene>
    <name evidence="1" type="ORF">EVAR_65509_1</name>
</gene>
<evidence type="ECO:0000313" key="2">
    <source>
        <dbReference type="Proteomes" id="UP000299102"/>
    </source>
</evidence>
<name>A0A4C1ZIU3_EUMVA</name>
<dbReference type="InterPro" id="IPR036397">
    <property type="entry name" value="RNaseH_sf"/>
</dbReference>
<dbReference type="GO" id="GO:0003676">
    <property type="term" value="F:nucleic acid binding"/>
    <property type="evidence" value="ECO:0007669"/>
    <property type="project" value="InterPro"/>
</dbReference>
<accession>A0A4C1ZIU3</accession>
<dbReference type="OrthoDB" id="10049357at2759"/>
<dbReference type="PANTHER" id="PTHR47331:SF1">
    <property type="entry name" value="GAG-LIKE PROTEIN"/>
    <property type="match status" value="1"/>
</dbReference>
<protein>
    <recommendedName>
        <fullName evidence="3">Integrase catalytic domain-containing protein</fullName>
    </recommendedName>
</protein>
<dbReference type="InterPro" id="IPR012337">
    <property type="entry name" value="RNaseH-like_sf"/>
</dbReference>